<dbReference type="EC" id="2.3.1.-" evidence="4"/>
<dbReference type="SUPFAM" id="SSF69593">
    <property type="entry name" value="Glycerol-3-phosphate (1)-acyltransferase"/>
    <property type="match status" value="1"/>
</dbReference>
<gene>
    <name evidence="4" type="primary">plsC_2</name>
    <name evidence="4" type="ORF">NCTC10741_03579</name>
</gene>
<proteinExistence type="predicted"/>
<evidence type="ECO:0000256" key="1">
    <source>
        <dbReference type="ARBA" id="ARBA00022679"/>
    </source>
</evidence>
<dbReference type="RefSeq" id="WP_227966927.1">
    <property type="nucleotide sequence ID" value="NZ_CP085954.1"/>
</dbReference>
<dbReference type="Proteomes" id="UP000271626">
    <property type="component" value="Chromosome"/>
</dbReference>
<organism evidence="4 5">
    <name type="scientific">Tsukamurella paurometabola</name>
    <name type="common">Corynebacterium paurometabolum</name>
    <dbReference type="NCBI Taxonomy" id="2061"/>
    <lineage>
        <taxon>Bacteria</taxon>
        <taxon>Bacillati</taxon>
        <taxon>Actinomycetota</taxon>
        <taxon>Actinomycetes</taxon>
        <taxon>Mycobacteriales</taxon>
        <taxon>Tsukamurellaceae</taxon>
        <taxon>Tsukamurella</taxon>
    </lineage>
</organism>
<dbReference type="EMBL" id="LR131273">
    <property type="protein sequence ID" value="VDR40421.1"/>
    <property type="molecule type" value="Genomic_DNA"/>
</dbReference>
<dbReference type="SMART" id="SM00563">
    <property type="entry name" value="PlsC"/>
    <property type="match status" value="1"/>
</dbReference>
<dbReference type="AlphaFoldDB" id="A0A3P8L8X4"/>
<sequence>MLASAAVDNVYEMEEAAVFYALYKHVLIGPALRAVVHVETVGVENIPRRGPVILAANHLAEVDSLILPLVTPREIAFLAKSEYFTGTGIRGRLSRWFFQTAGQIPVDRSGGDTAALDAAVEHLRRGGAWGIYPEGTRSPDGHLHRGHTGLARVAQQVPGTLVVPVGLSGTDTVNPPGPRRSIRRGGVSVRFGVPLDIGGLIDEHGIRGATDLTMRAIGDLTGQPYTNTYSRRHPHDHGSA</sequence>
<evidence type="ECO:0000256" key="2">
    <source>
        <dbReference type="ARBA" id="ARBA00023315"/>
    </source>
</evidence>
<dbReference type="PANTHER" id="PTHR10434">
    <property type="entry name" value="1-ACYL-SN-GLYCEROL-3-PHOSPHATE ACYLTRANSFERASE"/>
    <property type="match status" value="1"/>
</dbReference>
<name>A0A3P8L8X4_TSUPA</name>
<reference evidence="4 5" key="1">
    <citation type="submission" date="2018-12" db="EMBL/GenBank/DDBJ databases">
        <authorList>
            <consortium name="Pathogen Informatics"/>
        </authorList>
    </citation>
    <scope>NUCLEOTIDE SEQUENCE [LARGE SCALE GENOMIC DNA]</scope>
    <source>
        <strain evidence="4 5">NCTC10741</strain>
    </source>
</reference>
<dbReference type="CDD" id="cd07989">
    <property type="entry name" value="LPLAT_AGPAT-like"/>
    <property type="match status" value="1"/>
</dbReference>
<evidence type="ECO:0000259" key="3">
    <source>
        <dbReference type="SMART" id="SM00563"/>
    </source>
</evidence>
<dbReference type="GO" id="GO:0003841">
    <property type="term" value="F:1-acylglycerol-3-phosphate O-acyltransferase activity"/>
    <property type="evidence" value="ECO:0007669"/>
    <property type="project" value="TreeGrafter"/>
</dbReference>
<keyword evidence="1 4" id="KW-0808">Transferase</keyword>
<evidence type="ECO:0000313" key="5">
    <source>
        <dbReference type="Proteomes" id="UP000271626"/>
    </source>
</evidence>
<dbReference type="InterPro" id="IPR002123">
    <property type="entry name" value="Plipid/glycerol_acylTrfase"/>
</dbReference>
<dbReference type="PANTHER" id="PTHR10434:SF11">
    <property type="entry name" value="1-ACYL-SN-GLYCEROL-3-PHOSPHATE ACYLTRANSFERASE"/>
    <property type="match status" value="1"/>
</dbReference>
<dbReference type="Pfam" id="PF01553">
    <property type="entry name" value="Acyltransferase"/>
    <property type="match status" value="1"/>
</dbReference>
<dbReference type="GO" id="GO:0005886">
    <property type="term" value="C:plasma membrane"/>
    <property type="evidence" value="ECO:0007669"/>
    <property type="project" value="TreeGrafter"/>
</dbReference>
<keyword evidence="2 4" id="KW-0012">Acyltransferase</keyword>
<protein>
    <submittedName>
        <fullName evidence="4">1-acyl-sn-glycerol-3-phosphate acyltransferase</fullName>
        <ecNumber evidence="4">2.3.1.-</ecNumber>
    </submittedName>
</protein>
<dbReference type="GO" id="GO:0006654">
    <property type="term" value="P:phosphatidic acid biosynthetic process"/>
    <property type="evidence" value="ECO:0007669"/>
    <property type="project" value="TreeGrafter"/>
</dbReference>
<feature type="domain" description="Phospholipid/glycerol acyltransferase" evidence="3">
    <location>
        <begin position="52"/>
        <end position="170"/>
    </location>
</feature>
<accession>A0A3P8L8X4</accession>
<evidence type="ECO:0000313" key="4">
    <source>
        <dbReference type="EMBL" id="VDR40421.1"/>
    </source>
</evidence>